<evidence type="ECO:0000313" key="3">
    <source>
        <dbReference type="EMBL" id="VVG71544.1"/>
    </source>
</evidence>
<reference evidence="3 4" key="1">
    <citation type="submission" date="2019-08" db="EMBL/GenBank/DDBJ databases">
        <authorList>
            <person name="Peeters C."/>
        </authorList>
    </citation>
    <scope>NUCLEOTIDE SEQUENCE [LARGE SCALE GENOMIC DNA]</scope>
    <source>
        <strain evidence="3 4">LMG 18089</strain>
    </source>
</reference>
<feature type="chain" id="PRO_5022688396" evidence="2">
    <location>
        <begin position="17"/>
        <end position="132"/>
    </location>
</feature>
<dbReference type="Proteomes" id="UP000364291">
    <property type="component" value="Unassembled WGS sequence"/>
</dbReference>
<sequence>MVLCLLLASGVARVHAQTMPPAVATPTDPFHQPCVAVKAAPAANGEARSFAIFAPSAIPAIPTSNRIVRKQYVDLDDRCAPPPAFAPTRDTDSTTVWFVDAPAYPAHLAHPAHDPHAASKPSRAGTLREFAS</sequence>
<evidence type="ECO:0000256" key="2">
    <source>
        <dbReference type="SAM" id="SignalP"/>
    </source>
</evidence>
<keyword evidence="2" id="KW-0732">Signal</keyword>
<evidence type="ECO:0000313" key="4">
    <source>
        <dbReference type="Proteomes" id="UP000364291"/>
    </source>
</evidence>
<proteinExistence type="predicted"/>
<accession>A0A5E5P5B9</accession>
<protein>
    <submittedName>
        <fullName evidence="3">Uncharacterized protein</fullName>
    </submittedName>
</protein>
<feature type="signal peptide" evidence="2">
    <location>
        <begin position="1"/>
        <end position="16"/>
    </location>
</feature>
<feature type="region of interest" description="Disordered" evidence="1">
    <location>
        <begin position="111"/>
        <end position="132"/>
    </location>
</feature>
<name>A0A5E5P5B9_9BURK</name>
<gene>
    <name evidence="3" type="ORF">PAP18089_02523</name>
</gene>
<dbReference type="EMBL" id="CABPSX010000004">
    <property type="protein sequence ID" value="VVG71544.1"/>
    <property type="molecule type" value="Genomic_DNA"/>
</dbReference>
<organism evidence="3 4">
    <name type="scientific">Pandoraea apista</name>
    <dbReference type="NCBI Taxonomy" id="93218"/>
    <lineage>
        <taxon>Bacteria</taxon>
        <taxon>Pseudomonadati</taxon>
        <taxon>Pseudomonadota</taxon>
        <taxon>Betaproteobacteria</taxon>
        <taxon>Burkholderiales</taxon>
        <taxon>Burkholderiaceae</taxon>
        <taxon>Pandoraea</taxon>
    </lineage>
</organism>
<evidence type="ECO:0000256" key="1">
    <source>
        <dbReference type="SAM" id="MobiDB-lite"/>
    </source>
</evidence>
<dbReference type="AlphaFoldDB" id="A0A5E5P5B9"/>